<reference evidence="1 2" key="1">
    <citation type="submission" date="2014-04" db="EMBL/GenBank/DDBJ databases">
        <authorList>
            <consortium name="International Citrus Genome Consortium"/>
            <person name="Gmitter F."/>
            <person name="Chen C."/>
            <person name="Farmerie W."/>
            <person name="Harkins T."/>
            <person name="Desany B."/>
            <person name="Mohiuddin M."/>
            <person name="Kodira C."/>
            <person name="Borodovsky M."/>
            <person name="Lomsadze A."/>
            <person name="Burns P."/>
            <person name="Jenkins J."/>
            <person name="Prochnik S."/>
            <person name="Shu S."/>
            <person name="Chapman J."/>
            <person name="Pitluck S."/>
            <person name="Schmutz J."/>
            <person name="Rokhsar D."/>
        </authorList>
    </citation>
    <scope>NUCLEOTIDE SEQUENCE</scope>
</reference>
<evidence type="ECO:0008006" key="3">
    <source>
        <dbReference type="Google" id="ProtNLM"/>
    </source>
</evidence>
<dbReference type="PANTHER" id="PTHR42923:SF17">
    <property type="entry name" value="AMINE OXIDASE DOMAIN-CONTAINING PROTEIN"/>
    <property type="match status" value="1"/>
</dbReference>
<evidence type="ECO:0000313" key="1">
    <source>
        <dbReference type="EMBL" id="KDO54089.1"/>
    </source>
</evidence>
<dbReference type="PRINTS" id="PR00419">
    <property type="entry name" value="ADXRDTASE"/>
</dbReference>
<accession>A0A067EFX7</accession>
<dbReference type="AlphaFoldDB" id="A0A067EFX7"/>
<name>A0A067EFX7_CITSI</name>
<sequence>MQVAVIGGGISGLASAFVLAKAGVDVVLYEKEDSLGGHAKTITIDGVDLDLGFTLFNHATSPNTMEFFDSLGVDMKSSDMSFSVSLDKGQGFEWGTRNGFSSLFAQKKNLLNPYFWQMLWEINKFKDDAL</sequence>
<gene>
    <name evidence="1" type="ORF">CISIN_1g037740mg</name>
</gene>
<dbReference type="Pfam" id="PF13450">
    <property type="entry name" value="NAD_binding_8"/>
    <property type="match status" value="1"/>
</dbReference>
<dbReference type="PANTHER" id="PTHR42923">
    <property type="entry name" value="PROTOPORPHYRINOGEN OXIDASE"/>
    <property type="match status" value="1"/>
</dbReference>
<dbReference type="EMBL" id="KK785001">
    <property type="protein sequence ID" value="KDO54089.1"/>
    <property type="molecule type" value="Genomic_DNA"/>
</dbReference>
<feature type="non-terminal residue" evidence="1">
    <location>
        <position position="130"/>
    </location>
</feature>
<protein>
    <recommendedName>
        <fullName evidence="3">Amine oxidase domain-containing protein</fullName>
    </recommendedName>
</protein>
<dbReference type="SUPFAM" id="SSF51905">
    <property type="entry name" value="FAD/NAD(P)-binding domain"/>
    <property type="match status" value="1"/>
</dbReference>
<dbReference type="Gene3D" id="3.50.50.60">
    <property type="entry name" value="FAD/NAD(P)-binding domain"/>
    <property type="match status" value="1"/>
</dbReference>
<dbReference type="InterPro" id="IPR050464">
    <property type="entry name" value="Zeta_carotene_desat/Oxidored"/>
</dbReference>
<evidence type="ECO:0000313" key="2">
    <source>
        <dbReference type="Proteomes" id="UP000027120"/>
    </source>
</evidence>
<dbReference type="Proteomes" id="UP000027120">
    <property type="component" value="Unassembled WGS sequence"/>
</dbReference>
<proteinExistence type="predicted"/>
<organism evidence="1 2">
    <name type="scientific">Citrus sinensis</name>
    <name type="common">Sweet orange</name>
    <name type="synonym">Citrus aurantium var. sinensis</name>
    <dbReference type="NCBI Taxonomy" id="2711"/>
    <lineage>
        <taxon>Eukaryota</taxon>
        <taxon>Viridiplantae</taxon>
        <taxon>Streptophyta</taxon>
        <taxon>Embryophyta</taxon>
        <taxon>Tracheophyta</taxon>
        <taxon>Spermatophyta</taxon>
        <taxon>Magnoliopsida</taxon>
        <taxon>eudicotyledons</taxon>
        <taxon>Gunneridae</taxon>
        <taxon>Pentapetalae</taxon>
        <taxon>rosids</taxon>
        <taxon>malvids</taxon>
        <taxon>Sapindales</taxon>
        <taxon>Rutaceae</taxon>
        <taxon>Aurantioideae</taxon>
        <taxon>Citrus</taxon>
    </lineage>
</organism>
<dbReference type="InterPro" id="IPR036188">
    <property type="entry name" value="FAD/NAD-bd_sf"/>
</dbReference>
<keyword evidence="2" id="KW-1185">Reference proteome</keyword>
<dbReference type="STRING" id="2711.A0A067EFX7"/>